<reference evidence="2" key="2">
    <citation type="journal article" date="2023" name="IMA Fungus">
        <title>Comparative genomic study of the Penicillium genus elucidates a diverse pangenome and 15 lateral gene transfer events.</title>
        <authorList>
            <person name="Petersen C."/>
            <person name="Sorensen T."/>
            <person name="Nielsen M.R."/>
            <person name="Sondergaard T.E."/>
            <person name="Sorensen J.L."/>
            <person name="Fitzpatrick D.A."/>
            <person name="Frisvad J.C."/>
            <person name="Nielsen K.L."/>
        </authorList>
    </citation>
    <scope>NUCLEOTIDE SEQUENCE</scope>
    <source>
        <strain evidence="2">IBT 16849</strain>
    </source>
</reference>
<protein>
    <submittedName>
        <fullName evidence="2">Uncharacterized protein</fullName>
    </submittedName>
</protein>
<reference evidence="2" key="1">
    <citation type="submission" date="2022-11" db="EMBL/GenBank/DDBJ databases">
        <authorList>
            <person name="Petersen C."/>
        </authorList>
    </citation>
    <scope>NUCLEOTIDE SEQUENCE</scope>
    <source>
        <strain evidence="2">IBT 16849</strain>
    </source>
</reference>
<evidence type="ECO:0000313" key="2">
    <source>
        <dbReference type="EMBL" id="KAJ5210706.1"/>
    </source>
</evidence>
<organism evidence="2 3">
    <name type="scientific">Penicillium cf. griseofulvum</name>
    <dbReference type="NCBI Taxonomy" id="2972120"/>
    <lineage>
        <taxon>Eukaryota</taxon>
        <taxon>Fungi</taxon>
        <taxon>Dikarya</taxon>
        <taxon>Ascomycota</taxon>
        <taxon>Pezizomycotina</taxon>
        <taxon>Eurotiomycetes</taxon>
        <taxon>Eurotiomycetidae</taxon>
        <taxon>Eurotiales</taxon>
        <taxon>Aspergillaceae</taxon>
        <taxon>Penicillium</taxon>
    </lineage>
</organism>
<evidence type="ECO:0000256" key="1">
    <source>
        <dbReference type="SAM" id="MobiDB-lite"/>
    </source>
</evidence>
<proteinExistence type="predicted"/>
<feature type="region of interest" description="Disordered" evidence="1">
    <location>
        <begin position="60"/>
        <end position="91"/>
    </location>
</feature>
<dbReference type="AlphaFoldDB" id="A0A9W9N037"/>
<feature type="compositionally biased region" description="Low complexity" evidence="1">
    <location>
        <begin position="60"/>
        <end position="75"/>
    </location>
</feature>
<name>A0A9W9N037_9EURO</name>
<comment type="caution">
    <text evidence="2">The sequence shown here is derived from an EMBL/GenBank/DDBJ whole genome shotgun (WGS) entry which is preliminary data.</text>
</comment>
<evidence type="ECO:0000313" key="3">
    <source>
        <dbReference type="Proteomes" id="UP001150879"/>
    </source>
</evidence>
<feature type="region of interest" description="Disordered" evidence="1">
    <location>
        <begin position="1"/>
        <end position="35"/>
    </location>
</feature>
<sequence length="91" mass="9196">MEFLTKTQKVESTGEEVPCPPAAEEAAREPLPTTEEVDRLWDNASKALEEATSASARLSAAAAGSGSGVAAISAGGDLGDPGRGSSKTSFD</sequence>
<dbReference type="EMBL" id="JAPQKP010000001">
    <property type="protein sequence ID" value="KAJ5210706.1"/>
    <property type="molecule type" value="Genomic_DNA"/>
</dbReference>
<dbReference type="Proteomes" id="UP001150879">
    <property type="component" value="Unassembled WGS sequence"/>
</dbReference>
<feature type="compositionally biased region" description="Polar residues" evidence="1">
    <location>
        <begin position="1"/>
        <end position="11"/>
    </location>
</feature>
<accession>A0A9W9N037</accession>
<gene>
    <name evidence="2" type="ORF">N7472_000845</name>
</gene>
<keyword evidence="3" id="KW-1185">Reference proteome</keyword>